<dbReference type="GO" id="GO:0009252">
    <property type="term" value="P:peptidoglycan biosynthetic process"/>
    <property type="evidence" value="ECO:0007669"/>
    <property type="project" value="UniProtKB-UniRule"/>
</dbReference>
<dbReference type="HAMAP" id="MF_00208">
    <property type="entry name" value="MurE"/>
    <property type="match status" value="1"/>
</dbReference>
<feature type="binding site" evidence="13">
    <location>
        <position position="35"/>
    </location>
    <ligand>
        <name>UDP-N-acetyl-alpha-D-muramoyl-L-alanyl-D-glutamate</name>
        <dbReference type="ChEBI" id="CHEBI:83900"/>
    </ligand>
</feature>
<accession>A0A6G9IAV7</accession>
<evidence type="ECO:0000259" key="15">
    <source>
        <dbReference type="Pfam" id="PF01225"/>
    </source>
</evidence>
<evidence type="ECO:0000256" key="12">
    <source>
        <dbReference type="ARBA" id="ARBA00081560"/>
    </source>
</evidence>
<dbReference type="EMBL" id="CP050253">
    <property type="protein sequence ID" value="QIQ20967.1"/>
    <property type="molecule type" value="Genomic_DNA"/>
</dbReference>
<evidence type="ECO:0000256" key="1">
    <source>
        <dbReference type="ARBA" id="ARBA00005898"/>
    </source>
</evidence>
<dbReference type="InterPro" id="IPR036565">
    <property type="entry name" value="Mur-like_cat_sf"/>
</dbReference>
<evidence type="ECO:0000256" key="6">
    <source>
        <dbReference type="ARBA" id="ARBA00023316"/>
    </source>
</evidence>
<dbReference type="SUPFAM" id="SSF53623">
    <property type="entry name" value="MurD-like peptide ligases, catalytic domain"/>
    <property type="match status" value="1"/>
</dbReference>
<dbReference type="RefSeq" id="WP_166915279.1">
    <property type="nucleotide sequence ID" value="NZ_CP050253.1"/>
</dbReference>
<feature type="domain" description="Mur ligase C-terminal" evidence="16">
    <location>
        <begin position="359"/>
        <end position="485"/>
    </location>
</feature>
<dbReference type="UniPathway" id="UPA00219"/>
<dbReference type="NCBIfam" id="NF001123">
    <property type="entry name" value="PRK00139.1-1"/>
    <property type="match status" value="1"/>
</dbReference>
<dbReference type="InterPro" id="IPR035911">
    <property type="entry name" value="MurE/MurF_N"/>
</dbReference>
<dbReference type="GO" id="GO:0008765">
    <property type="term" value="F:UDP-N-acetylmuramoylalanyl-D-glutamate-2,6-diaminopimelate ligase activity"/>
    <property type="evidence" value="ECO:0007669"/>
    <property type="project" value="UniProtKB-UniRule"/>
</dbReference>
<organism evidence="18 19">
    <name type="scientific">Zophobihabitans entericus</name>
    <dbReference type="NCBI Taxonomy" id="1635327"/>
    <lineage>
        <taxon>Bacteria</taxon>
        <taxon>Pseudomonadati</taxon>
        <taxon>Pseudomonadota</taxon>
        <taxon>Gammaproteobacteria</taxon>
        <taxon>Orbales</taxon>
        <taxon>Orbaceae</taxon>
        <taxon>Zophobihabitans</taxon>
    </lineage>
</organism>
<evidence type="ECO:0000259" key="17">
    <source>
        <dbReference type="Pfam" id="PF08245"/>
    </source>
</evidence>
<evidence type="ECO:0000313" key="18">
    <source>
        <dbReference type="EMBL" id="QIQ20967.1"/>
    </source>
</evidence>
<feature type="binding site" evidence="13">
    <location>
        <position position="408"/>
    </location>
    <ligand>
        <name>meso-2,6-diaminopimelate</name>
        <dbReference type="ChEBI" id="CHEBI:57791"/>
    </ligand>
</feature>
<dbReference type="NCBIfam" id="TIGR01085">
    <property type="entry name" value="murE"/>
    <property type="match status" value="1"/>
</dbReference>
<evidence type="ECO:0000256" key="7">
    <source>
        <dbReference type="ARBA" id="ARBA00050251"/>
    </source>
</evidence>
<keyword evidence="6 13" id="KW-0961">Cell wall biogenesis/degradation</keyword>
<evidence type="ECO:0000256" key="11">
    <source>
        <dbReference type="ARBA" id="ARBA00076158"/>
    </source>
</evidence>
<comment type="PTM">
    <text evidence="13">Carboxylation is probably crucial for Mg(2+) binding and, consequently, for the gamma-phosphate positioning of ATP.</text>
</comment>
<evidence type="ECO:0000256" key="8">
    <source>
        <dbReference type="ARBA" id="ARBA00066633"/>
    </source>
</evidence>
<dbReference type="PANTHER" id="PTHR23135:SF4">
    <property type="entry name" value="UDP-N-ACETYLMURAMOYL-L-ALANYL-D-GLUTAMATE--2,6-DIAMINOPIMELATE LIGASE MURE HOMOLOG, CHLOROPLASTIC"/>
    <property type="match status" value="1"/>
</dbReference>
<dbReference type="AlphaFoldDB" id="A0A6G9IAV7"/>
<comment type="pathway">
    <text evidence="13 14">Cell wall biogenesis; peptidoglycan biosynthesis.</text>
</comment>
<evidence type="ECO:0000256" key="5">
    <source>
        <dbReference type="ARBA" id="ARBA00023306"/>
    </source>
</evidence>
<dbReference type="InterPro" id="IPR005761">
    <property type="entry name" value="UDP-N-AcMur-Glu-dNH2Pim_ligase"/>
</dbReference>
<feature type="binding site" evidence="13">
    <location>
        <position position="487"/>
    </location>
    <ligand>
        <name>meso-2,6-diaminopimelate</name>
        <dbReference type="ChEBI" id="CHEBI:57791"/>
    </ligand>
</feature>
<gene>
    <name evidence="13 18" type="primary">murE</name>
    <name evidence="18" type="ORF">IPMB12_04300</name>
</gene>
<feature type="binding site" evidence="13">
    <location>
        <position position="203"/>
    </location>
    <ligand>
        <name>UDP-N-acetyl-alpha-D-muramoyl-L-alanyl-D-glutamate</name>
        <dbReference type="ChEBI" id="CHEBI:83900"/>
    </ligand>
</feature>
<dbReference type="Gene3D" id="3.40.1390.10">
    <property type="entry name" value="MurE/MurF, N-terminal domain"/>
    <property type="match status" value="1"/>
</dbReference>
<evidence type="ECO:0000256" key="2">
    <source>
        <dbReference type="ARBA" id="ARBA00022618"/>
    </source>
</evidence>
<feature type="domain" description="Mur ligase N-terminal catalytic" evidence="15">
    <location>
        <begin position="29"/>
        <end position="112"/>
    </location>
</feature>
<keyword evidence="19" id="KW-1185">Reference proteome</keyword>
<dbReference type="InterPro" id="IPR036615">
    <property type="entry name" value="Mur_ligase_C_dom_sf"/>
</dbReference>
<feature type="binding site" evidence="13">
    <location>
        <begin position="168"/>
        <end position="169"/>
    </location>
    <ligand>
        <name>UDP-N-acetyl-alpha-D-muramoyl-L-alanyl-D-glutamate</name>
        <dbReference type="ChEBI" id="CHEBI:83900"/>
    </ligand>
</feature>
<evidence type="ECO:0000256" key="9">
    <source>
        <dbReference type="ARBA" id="ARBA00072883"/>
    </source>
</evidence>
<evidence type="ECO:0000256" key="10">
    <source>
        <dbReference type="ARBA" id="ARBA00075482"/>
    </source>
</evidence>
<evidence type="ECO:0000256" key="13">
    <source>
        <dbReference type="HAMAP-Rule" id="MF_00208"/>
    </source>
</evidence>
<dbReference type="Gene3D" id="3.90.190.20">
    <property type="entry name" value="Mur ligase, C-terminal domain"/>
    <property type="match status" value="1"/>
</dbReference>
<dbReference type="Proteomes" id="UP000501168">
    <property type="component" value="Chromosome"/>
</dbReference>
<keyword evidence="13 18" id="KW-0436">Ligase</keyword>
<keyword evidence="4 13" id="KW-0573">Peptidoglycan synthesis</keyword>
<name>A0A6G9IAV7_9GAMM</name>
<keyword evidence="5 13" id="KW-0131">Cell cycle</keyword>
<feature type="modified residue" description="N6-carboxylysine" evidence="13">
    <location>
        <position position="235"/>
    </location>
</feature>
<dbReference type="GO" id="GO:0005524">
    <property type="term" value="F:ATP binding"/>
    <property type="evidence" value="ECO:0007669"/>
    <property type="project" value="UniProtKB-UniRule"/>
</dbReference>
<dbReference type="InterPro" id="IPR013221">
    <property type="entry name" value="Mur_ligase_cen"/>
</dbReference>
<feature type="binding site" evidence="13">
    <location>
        <begin position="126"/>
        <end position="132"/>
    </location>
    <ligand>
        <name>ATP</name>
        <dbReference type="ChEBI" id="CHEBI:30616"/>
    </ligand>
</feature>
<evidence type="ECO:0000313" key="19">
    <source>
        <dbReference type="Proteomes" id="UP000501168"/>
    </source>
</evidence>
<keyword evidence="3 13" id="KW-0133">Cell shape</keyword>
<proteinExistence type="inferred from homology"/>
<feature type="domain" description="Mur ligase central" evidence="17">
    <location>
        <begin position="124"/>
        <end position="336"/>
    </location>
</feature>
<comment type="cofactor">
    <cofactor evidence="13">
        <name>Mg(2+)</name>
        <dbReference type="ChEBI" id="CHEBI:18420"/>
    </cofactor>
</comment>
<feature type="binding site" evidence="13">
    <location>
        <begin position="432"/>
        <end position="435"/>
    </location>
    <ligand>
        <name>meso-2,6-diaminopimelate</name>
        <dbReference type="ChEBI" id="CHEBI:57791"/>
    </ligand>
</feature>
<dbReference type="Pfam" id="PF01225">
    <property type="entry name" value="Mur_ligase"/>
    <property type="match status" value="1"/>
</dbReference>
<comment type="function">
    <text evidence="13">Catalyzes the addition of meso-diaminopimelic acid to the nucleotide precursor UDP-N-acetylmuramoyl-L-alanyl-D-glutamate (UMAG) in the biosynthesis of bacterial cell-wall peptidoglycan.</text>
</comment>
<dbReference type="SUPFAM" id="SSF53244">
    <property type="entry name" value="MurD-like peptide ligases, peptide-binding domain"/>
    <property type="match status" value="1"/>
</dbReference>
<evidence type="ECO:0000256" key="4">
    <source>
        <dbReference type="ARBA" id="ARBA00022984"/>
    </source>
</evidence>
<evidence type="ECO:0000256" key="3">
    <source>
        <dbReference type="ARBA" id="ARBA00022960"/>
    </source>
</evidence>
<keyword evidence="13" id="KW-0460">Magnesium</keyword>
<sequence>MNRYLSELLQYLGLESSSLKESLRQLTLENLRMDSRMIKPNDVFVAVKGYHVDGHSYIDQAVASGAVAVLSSTDDAGQDKSIQYIEYQTKLIPQIRIYQLSEKLSDIADYFYHSPSTHMQLVGVTGTNGKTTVAQLLAQWASLFDQKSAVMGTIGNGIYGQEKPSENTTMSAVDVQSTLAEFVQQNVQFTAMEVSSHGLVLGRVKALSFVATIFTNLSRDHLDFHGSMENYAEAKWSLFDHVSPAVKQPGKNIINYDDPVGLKWLDRLPDAVAVSVKQENLVKLNRWHHRYVCATQVAYHTRGATISFASSWGEATIESQLIGEFNVANLLAVLATLLTLDYPLAELVKTTKQLRPICGRMEIFAAKHKPTVIVDYAHTPDALEKAIQAARKHCDGNLWVIFGCGGDRDRGKRPLMAATAEQFADNVVVTHDNPRTEDSNQIITDVLAGFLDAGRVQVILDRKQAIISVINQAQENDMILVAGKGHEDYQIIGTQKYHYSDRETAIQLLGVPV</sequence>
<dbReference type="FunCoup" id="A0A6G9IAV7">
    <property type="interactions" value="562"/>
</dbReference>
<dbReference type="EC" id="6.3.2.13" evidence="8 13"/>
<evidence type="ECO:0000256" key="14">
    <source>
        <dbReference type="RuleBase" id="RU004135"/>
    </source>
</evidence>
<feature type="binding site" evidence="13">
    <location>
        <position position="483"/>
    </location>
    <ligand>
        <name>meso-2,6-diaminopimelate</name>
        <dbReference type="ChEBI" id="CHEBI:57791"/>
    </ligand>
</feature>
<dbReference type="InterPro" id="IPR000713">
    <property type="entry name" value="Mur_ligase_N"/>
</dbReference>
<comment type="caution">
    <text evidence="13">Lacks conserved residue(s) required for the propagation of feature annotation.</text>
</comment>
<evidence type="ECO:0000259" key="16">
    <source>
        <dbReference type="Pfam" id="PF02875"/>
    </source>
</evidence>
<feature type="short sequence motif" description="Meso-diaminopimelate recognition motif" evidence="13">
    <location>
        <begin position="432"/>
        <end position="435"/>
    </location>
</feature>
<feature type="binding site" evidence="13">
    <location>
        <position position="167"/>
    </location>
    <ligand>
        <name>UDP-N-acetyl-alpha-D-muramoyl-L-alanyl-D-glutamate</name>
        <dbReference type="ChEBI" id="CHEBI:83900"/>
    </ligand>
</feature>
<keyword evidence="13" id="KW-0963">Cytoplasm</keyword>
<dbReference type="KEGG" id="orb:IPMB12_04300"/>
<dbReference type="PANTHER" id="PTHR23135">
    <property type="entry name" value="MUR LIGASE FAMILY MEMBER"/>
    <property type="match status" value="1"/>
</dbReference>
<dbReference type="InParanoid" id="A0A6G9IAV7"/>
<dbReference type="Pfam" id="PF08245">
    <property type="entry name" value="Mur_ligase_M"/>
    <property type="match status" value="1"/>
</dbReference>
<comment type="similarity">
    <text evidence="1 13">Belongs to the MurCDEF family. MurE subfamily.</text>
</comment>
<comment type="catalytic activity">
    <reaction evidence="7 13">
        <text>UDP-N-acetyl-alpha-D-muramoyl-L-alanyl-D-glutamate + meso-2,6-diaminopimelate + ATP = UDP-N-acetyl-alpha-D-muramoyl-L-alanyl-gamma-D-glutamyl-meso-2,6-diaminopimelate + ADP + phosphate + H(+)</text>
        <dbReference type="Rhea" id="RHEA:23676"/>
        <dbReference type="ChEBI" id="CHEBI:15378"/>
        <dbReference type="ChEBI" id="CHEBI:30616"/>
        <dbReference type="ChEBI" id="CHEBI:43474"/>
        <dbReference type="ChEBI" id="CHEBI:57791"/>
        <dbReference type="ChEBI" id="CHEBI:83900"/>
        <dbReference type="ChEBI" id="CHEBI:83905"/>
        <dbReference type="ChEBI" id="CHEBI:456216"/>
        <dbReference type="EC" id="6.3.2.13"/>
    </reaction>
</comment>
<keyword evidence="2 13" id="KW-0132">Cell division</keyword>
<dbReference type="GO" id="GO:0051301">
    <property type="term" value="P:cell division"/>
    <property type="evidence" value="ECO:0007669"/>
    <property type="project" value="UniProtKB-KW"/>
</dbReference>
<dbReference type="Gene3D" id="3.40.1190.10">
    <property type="entry name" value="Mur-like, catalytic domain"/>
    <property type="match status" value="1"/>
</dbReference>
<keyword evidence="13" id="KW-0547">Nucleotide-binding</keyword>
<dbReference type="Pfam" id="PF02875">
    <property type="entry name" value="Mur_ligase_C"/>
    <property type="match status" value="1"/>
</dbReference>
<dbReference type="FunFam" id="3.90.190.20:FF:000006">
    <property type="entry name" value="UDP-N-acetylmuramoyl-L-alanyl-D-glutamate--2,6-diaminopimelate ligase"/>
    <property type="match status" value="1"/>
</dbReference>
<reference evidence="18 19" key="1">
    <citation type="submission" date="2020-03" db="EMBL/GenBank/DDBJ databases">
        <title>Complete genome sequence of Orbus sp. IPMB12 (BCRC 80908).</title>
        <authorList>
            <person name="Lo W.-S."/>
            <person name="Chang T.-H."/>
            <person name="Kuo C.-H."/>
        </authorList>
    </citation>
    <scope>NUCLEOTIDE SEQUENCE [LARGE SCALE GENOMIC DNA]</scope>
    <source>
        <strain evidence="18 19">IPMB12</strain>
    </source>
</reference>
<dbReference type="GO" id="GO:0005737">
    <property type="term" value="C:cytoplasm"/>
    <property type="evidence" value="ECO:0007669"/>
    <property type="project" value="UniProtKB-SubCell"/>
</dbReference>
<dbReference type="GO" id="GO:0000287">
    <property type="term" value="F:magnesium ion binding"/>
    <property type="evidence" value="ECO:0007669"/>
    <property type="project" value="UniProtKB-UniRule"/>
</dbReference>
<feature type="binding site" evidence="13">
    <location>
        <position position="195"/>
    </location>
    <ligand>
        <name>UDP-N-acetyl-alpha-D-muramoyl-L-alanyl-D-glutamate</name>
        <dbReference type="ChEBI" id="CHEBI:83900"/>
    </ligand>
</feature>
<comment type="subcellular location">
    <subcellularLocation>
        <location evidence="13 14">Cytoplasm</location>
    </subcellularLocation>
</comment>
<dbReference type="InterPro" id="IPR004101">
    <property type="entry name" value="Mur_ligase_C"/>
</dbReference>
<protein>
    <recommendedName>
        <fullName evidence="9 13">UDP-N-acetylmuramoyl-L-alanyl-D-glutamate--2,6-diaminopimelate ligase</fullName>
        <ecNumber evidence="8 13">6.3.2.13</ecNumber>
    </recommendedName>
    <alternativeName>
        <fullName evidence="10 13">Meso-A2pm-adding enzyme</fullName>
    </alternativeName>
    <alternativeName>
        <fullName evidence="11 13">Meso-diaminopimelate-adding enzyme</fullName>
    </alternativeName>
    <alternativeName>
        <fullName evidence="12 13">UDP-MurNAc-L-Ala-D-Glu:meso-diaminopimelate ligase</fullName>
    </alternativeName>
    <alternativeName>
        <fullName evidence="13">UDP-MurNAc-tripeptide synthetase</fullName>
    </alternativeName>
    <alternativeName>
        <fullName evidence="13">UDP-N-acetylmuramyl-tripeptide synthetase</fullName>
    </alternativeName>
</protein>
<dbReference type="SUPFAM" id="SSF63418">
    <property type="entry name" value="MurE/MurF N-terminal domain"/>
    <property type="match status" value="1"/>
</dbReference>
<keyword evidence="13" id="KW-0067">ATP-binding</keyword>
<dbReference type="GO" id="GO:0008360">
    <property type="term" value="P:regulation of cell shape"/>
    <property type="evidence" value="ECO:0007669"/>
    <property type="project" value="UniProtKB-KW"/>
</dbReference>
<dbReference type="GO" id="GO:0071555">
    <property type="term" value="P:cell wall organization"/>
    <property type="evidence" value="ECO:0007669"/>
    <property type="project" value="UniProtKB-KW"/>
</dbReference>
<dbReference type="NCBIfam" id="NF001126">
    <property type="entry name" value="PRK00139.1-4"/>
    <property type="match status" value="1"/>
</dbReference>